<keyword evidence="5" id="KW-1185">Reference proteome</keyword>
<evidence type="ECO:0000313" key="2">
    <source>
        <dbReference type="EMBL" id="MBB3776303.1"/>
    </source>
</evidence>
<evidence type="ECO:0000313" key="5">
    <source>
        <dbReference type="Proteomes" id="UP000548685"/>
    </source>
</evidence>
<dbReference type="RefSeq" id="WP_160760756.1">
    <property type="nucleotide sequence ID" value="NZ_BAAADZ010000010.1"/>
</dbReference>
<feature type="signal peptide" evidence="1">
    <location>
        <begin position="1"/>
        <end position="20"/>
    </location>
</feature>
<dbReference type="EMBL" id="JACICE010000002">
    <property type="protein sequence ID" value="MBB3776303.1"/>
    <property type="molecule type" value="Genomic_DNA"/>
</dbReference>
<protein>
    <recommendedName>
        <fullName evidence="6">TraB/GumN family protein</fullName>
    </recommendedName>
</protein>
<dbReference type="Pfam" id="PF18950">
    <property type="entry name" value="DUF5694"/>
    <property type="match status" value="1"/>
</dbReference>
<dbReference type="InterPro" id="IPR043749">
    <property type="entry name" value="DUF5694"/>
</dbReference>
<name>A0A6I4UMR3_9SPHN</name>
<evidence type="ECO:0000313" key="3">
    <source>
        <dbReference type="EMBL" id="MXP38615.1"/>
    </source>
</evidence>
<keyword evidence="1" id="KW-0732">Signal</keyword>
<organism evidence="3 4">
    <name type="scientific">Erythrobacter ramosus</name>
    <dbReference type="NCBI Taxonomy" id="35811"/>
    <lineage>
        <taxon>Bacteria</taxon>
        <taxon>Pseudomonadati</taxon>
        <taxon>Pseudomonadota</taxon>
        <taxon>Alphaproteobacteria</taxon>
        <taxon>Sphingomonadales</taxon>
        <taxon>Erythrobacteraceae</taxon>
        <taxon>Erythrobacter/Porphyrobacter group</taxon>
        <taxon>Erythrobacter</taxon>
    </lineage>
</organism>
<dbReference type="AlphaFoldDB" id="A0A6I4UMR3"/>
<gene>
    <name evidence="2" type="ORF">FHS52_002272</name>
    <name evidence="3" type="ORF">GRI59_08325</name>
</gene>
<proteinExistence type="predicted"/>
<feature type="chain" id="PRO_5026071291" description="TraB/GumN family protein" evidence="1">
    <location>
        <begin position="21"/>
        <end position="294"/>
    </location>
</feature>
<evidence type="ECO:0008006" key="6">
    <source>
        <dbReference type="Google" id="ProtNLM"/>
    </source>
</evidence>
<dbReference type="OrthoDB" id="69432at2"/>
<evidence type="ECO:0000256" key="1">
    <source>
        <dbReference type="SAM" id="SignalP"/>
    </source>
</evidence>
<dbReference type="Proteomes" id="UP000548685">
    <property type="component" value="Unassembled WGS sequence"/>
</dbReference>
<dbReference type="Proteomes" id="UP000430021">
    <property type="component" value="Unassembled WGS sequence"/>
</dbReference>
<accession>A0A6I4UMR3</accession>
<reference evidence="3 4" key="1">
    <citation type="submission" date="2019-12" db="EMBL/GenBank/DDBJ databases">
        <title>Genomic-based taxomic classification of the family Erythrobacteraceae.</title>
        <authorList>
            <person name="Xu L."/>
        </authorList>
    </citation>
    <scope>NUCLEOTIDE SEQUENCE [LARGE SCALE GENOMIC DNA]</scope>
    <source>
        <strain evidence="3 4">JCM 10282</strain>
    </source>
</reference>
<sequence>MKLLKTLVGIAALVAAPVLAEDASGVQAASDDASEPVQVMVLGMYHFANPGLDVVKFNVDDVLAPKRQAEIANLVDSLAQWAPTKIAVENEAAPPTLALPDYAQTDALLATERSESVQIGFRLARQLGHEAVYGHDERGGEGEPDYFPMGEVQAFAEANEMMDELAAMFAEVESMTTEQQEQLARQSIAESLFAHNDGAALALMHDRLYYALLRFGDGNKQPGAELNAYWYMRNAKIFAKIAMVAQPGDRVLVLAGSGHATWLRHFAERVPGFELVEAMPYLERAAERSRVAAP</sequence>
<dbReference type="EMBL" id="WTYB01000002">
    <property type="protein sequence ID" value="MXP38615.1"/>
    <property type="molecule type" value="Genomic_DNA"/>
</dbReference>
<comment type="caution">
    <text evidence="3">The sequence shown here is derived from an EMBL/GenBank/DDBJ whole genome shotgun (WGS) entry which is preliminary data.</text>
</comment>
<evidence type="ECO:0000313" key="4">
    <source>
        <dbReference type="Proteomes" id="UP000430021"/>
    </source>
</evidence>
<reference evidence="2 5" key="2">
    <citation type="submission" date="2020-08" db="EMBL/GenBank/DDBJ databases">
        <title>Genomic Encyclopedia of Type Strains, Phase IV (KMG-IV): sequencing the most valuable type-strain genomes for metagenomic binning, comparative biology and taxonomic classification.</title>
        <authorList>
            <person name="Goeker M."/>
        </authorList>
    </citation>
    <scope>NUCLEOTIDE SEQUENCE [LARGE SCALE GENOMIC DNA]</scope>
    <source>
        <strain evidence="2 5">DSM 8510</strain>
    </source>
</reference>